<evidence type="ECO:0000313" key="2">
    <source>
        <dbReference type="Proteomes" id="UP000184488"/>
    </source>
</evidence>
<dbReference type="EMBL" id="FQZI01000003">
    <property type="protein sequence ID" value="SHI89998.1"/>
    <property type="molecule type" value="Genomic_DNA"/>
</dbReference>
<dbReference type="Proteomes" id="UP000184488">
    <property type="component" value="Unassembled WGS sequence"/>
</dbReference>
<evidence type="ECO:0008006" key="3">
    <source>
        <dbReference type="Google" id="ProtNLM"/>
    </source>
</evidence>
<name>A0A1M6EX32_9FLAO</name>
<proteinExistence type="predicted"/>
<dbReference type="SUPFAM" id="SSF63825">
    <property type="entry name" value="YWTD domain"/>
    <property type="match status" value="1"/>
</dbReference>
<protein>
    <recommendedName>
        <fullName evidence="3">SMP-30/Gluconolactonase/LRE-like region domain-containing protein</fullName>
    </recommendedName>
</protein>
<gene>
    <name evidence="1" type="ORF">SAMN05444363_2007</name>
</gene>
<sequence length="429" mass="49461">MKGIKYFYPDLIFIEMKHIYFLLFSFGLLAQSQKEIYLASTKAYENKDYATFLKLSNQLDSLRPSHPTFSYNLACAYALNNKLDKAVFKLKECLLANAGISFEKEPDFKILFDTDEFKQLVDLKVKLNERITTSEKFIELSEKDLHPESLLNLKKTKTWLINSIRNKKIVSFDEKSGKCIDWLTDEKLFSVFAMKADKNERFLWITTSAIPEMKGYSKDLEGKSEILKVDIETKSIVKRFPVQGNHVFGDLVINKNGDIFLSDSGEAMIYQIKNDELSIWLDLKKEAFNLQGITFGKDENELFIADYLKGILKINVQNPSERNWLKLPNDVSKKGIDGFLYSNNSLIVIQNGVKPHRVIQLYLSNGLIVDSKIIDCNRTEMIEPTNGIIKGNVFYFIGNSPWSFYDGKFNLNESKINFPTIYKYNLNAN</sequence>
<reference evidence="2" key="1">
    <citation type="submission" date="2016-11" db="EMBL/GenBank/DDBJ databases">
        <authorList>
            <person name="Varghese N."/>
            <person name="Submissions S."/>
        </authorList>
    </citation>
    <scope>NUCLEOTIDE SEQUENCE [LARGE SCALE GENOMIC DNA]</scope>
    <source>
        <strain evidence="2">DSM 18829</strain>
    </source>
</reference>
<keyword evidence="2" id="KW-1185">Reference proteome</keyword>
<organism evidence="1 2">
    <name type="scientific">Flavobacterium terrae</name>
    <dbReference type="NCBI Taxonomy" id="415425"/>
    <lineage>
        <taxon>Bacteria</taxon>
        <taxon>Pseudomonadati</taxon>
        <taxon>Bacteroidota</taxon>
        <taxon>Flavobacteriia</taxon>
        <taxon>Flavobacteriales</taxon>
        <taxon>Flavobacteriaceae</taxon>
        <taxon>Flavobacterium</taxon>
    </lineage>
</organism>
<accession>A0A1M6EX32</accession>
<dbReference type="NCBIfam" id="NF047558">
    <property type="entry name" value="TPR_END_plus"/>
    <property type="match status" value="1"/>
</dbReference>
<evidence type="ECO:0000313" key="1">
    <source>
        <dbReference type="EMBL" id="SHI89998.1"/>
    </source>
</evidence>
<dbReference type="AlphaFoldDB" id="A0A1M6EX32"/>
<dbReference type="STRING" id="415425.SAMN05444363_2007"/>